<evidence type="ECO:0000259" key="2">
    <source>
        <dbReference type="Pfam" id="PF00857"/>
    </source>
</evidence>
<dbReference type="CDD" id="cd00431">
    <property type="entry name" value="cysteine_hydrolases"/>
    <property type="match status" value="1"/>
</dbReference>
<evidence type="ECO:0000256" key="1">
    <source>
        <dbReference type="ARBA" id="ARBA00022801"/>
    </source>
</evidence>
<evidence type="ECO:0000313" key="4">
    <source>
        <dbReference type="Proteomes" id="UP000648075"/>
    </source>
</evidence>
<evidence type="ECO:0000313" key="3">
    <source>
        <dbReference type="EMBL" id="GGY99019.1"/>
    </source>
</evidence>
<comment type="caution">
    <text evidence="3">The sequence shown here is derived from an EMBL/GenBank/DDBJ whole genome shotgun (WGS) entry which is preliminary data.</text>
</comment>
<reference evidence="3" key="2">
    <citation type="submission" date="2020-09" db="EMBL/GenBank/DDBJ databases">
        <authorList>
            <person name="Sun Q."/>
            <person name="Kim S."/>
        </authorList>
    </citation>
    <scope>NUCLEOTIDE SEQUENCE</scope>
    <source>
        <strain evidence="3">KCTC 32255</strain>
    </source>
</reference>
<sequence length="228" mass="24175">MVQIPAQPYDFVFDPAKAALLIIDMQRDFVEPGGFGAMLGNDVGQLRGAIAPLVALLAAARQAGLFVMHTREGHKPDLSDLHESKRLRGKGTTTIGDSGPMGRILIAGEPGHDIIPELYPIAGEPVIDKPGKGAFYDTELADIVAQRRLTQLIVCGVTTEVCVHTTVREANDRGIDCLVLADCTASYFPEFHEAALRMIVAQGGIFGWVTDSASVISALTAPAEPAAG</sequence>
<dbReference type="PANTHER" id="PTHR43540">
    <property type="entry name" value="PEROXYUREIDOACRYLATE/UREIDOACRYLATE AMIDOHYDROLASE-RELATED"/>
    <property type="match status" value="1"/>
</dbReference>
<dbReference type="InterPro" id="IPR050272">
    <property type="entry name" value="Isochorismatase-like_hydrls"/>
</dbReference>
<keyword evidence="1 3" id="KW-0378">Hydrolase</keyword>
<gene>
    <name evidence="3" type="ORF">GCM10011614_12420</name>
</gene>
<reference evidence="3" key="1">
    <citation type="journal article" date="2014" name="Int. J. Syst. Evol. Microbiol.">
        <title>Complete genome sequence of Corynebacterium casei LMG S-19264T (=DSM 44701T), isolated from a smear-ripened cheese.</title>
        <authorList>
            <consortium name="US DOE Joint Genome Institute (JGI-PGF)"/>
            <person name="Walter F."/>
            <person name="Albersmeier A."/>
            <person name="Kalinowski J."/>
            <person name="Ruckert C."/>
        </authorList>
    </citation>
    <scope>NUCLEOTIDE SEQUENCE</scope>
    <source>
        <strain evidence="3">KCTC 32255</strain>
    </source>
</reference>
<keyword evidence="4" id="KW-1185">Reference proteome</keyword>
<name>A0A918UF83_9SPHN</name>
<dbReference type="PANTHER" id="PTHR43540:SF9">
    <property type="entry name" value="FAMILY HYDROLASE, PUTATIVE (AFU_ORTHOLOGUE AFUA_2G08700)-RELATED"/>
    <property type="match status" value="1"/>
</dbReference>
<dbReference type="Gene3D" id="3.40.50.850">
    <property type="entry name" value="Isochorismatase-like"/>
    <property type="match status" value="1"/>
</dbReference>
<dbReference type="RefSeq" id="WP_189620279.1">
    <property type="nucleotide sequence ID" value="NZ_BMZA01000003.1"/>
</dbReference>
<dbReference type="InterPro" id="IPR036380">
    <property type="entry name" value="Isochorismatase-like_sf"/>
</dbReference>
<dbReference type="GO" id="GO:0016787">
    <property type="term" value="F:hydrolase activity"/>
    <property type="evidence" value="ECO:0007669"/>
    <property type="project" value="UniProtKB-KW"/>
</dbReference>
<accession>A0A918UF83</accession>
<feature type="domain" description="Isochorismatase-like" evidence="2">
    <location>
        <begin position="18"/>
        <end position="213"/>
    </location>
</feature>
<organism evidence="3 4">
    <name type="scientific">Novosphingobium colocasiae</name>
    <dbReference type="NCBI Taxonomy" id="1256513"/>
    <lineage>
        <taxon>Bacteria</taxon>
        <taxon>Pseudomonadati</taxon>
        <taxon>Pseudomonadota</taxon>
        <taxon>Alphaproteobacteria</taxon>
        <taxon>Sphingomonadales</taxon>
        <taxon>Sphingomonadaceae</taxon>
        <taxon>Novosphingobium</taxon>
    </lineage>
</organism>
<dbReference type="EMBL" id="BMZA01000003">
    <property type="protein sequence ID" value="GGY99019.1"/>
    <property type="molecule type" value="Genomic_DNA"/>
</dbReference>
<dbReference type="InterPro" id="IPR000868">
    <property type="entry name" value="Isochorismatase-like_dom"/>
</dbReference>
<dbReference type="Pfam" id="PF00857">
    <property type="entry name" value="Isochorismatase"/>
    <property type="match status" value="1"/>
</dbReference>
<dbReference type="AlphaFoldDB" id="A0A918UF83"/>
<dbReference type="Proteomes" id="UP000648075">
    <property type="component" value="Unassembled WGS sequence"/>
</dbReference>
<proteinExistence type="predicted"/>
<protein>
    <submittedName>
        <fullName evidence="3">Cysteine hydrolase</fullName>
    </submittedName>
</protein>
<dbReference type="SUPFAM" id="SSF52499">
    <property type="entry name" value="Isochorismatase-like hydrolases"/>
    <property type="match status" value="1"/>
</dbReference>